<dbReference type="InterPro" id="IPR011009">
    <property type="entry name" value="Kinase-like_dom_sf"/>
</dbReference>
<dbReference type="PROSITE" id="PS50011">
    <property type="entry name" value="PROTEIN_KINASE_DOM"/>
    <property type="match status" value="1"/>
</dbReference>
<dbReference type="InterPro" id="IPR008266">
    <property type="entry name" value="Tyr_kinase_AS"/>
</dbReference>
<keyword evidence="4" id="KW-0547">Nucleotide-binding</keyword>
<dbReference type="PANTHER" id="PTHR43289">
    <property type="entry name" value="MITOGEN-ACTIVATED PROTEIN KINASE KINASE KINASE 20-RELATED"/>
    <property type="match status" value="1"/>
</dbReference>
<dbReference type="Pfam" id="PF01636">
    <property type="entry name" value="APH"/>
    <property type="match status" value="1"/>
</dbReference>
<dbReference type="SUPFAM" id="SSF56112">
    <property type="entry name" value="Protein kinase-like (PK-like)"/>
    <property type="match status" value="1"/>
</dbReference>
<dbReference type="InterPro" id="IPR002575">
    <property type="entry name" value="Aminoglycoside_PTrfase"/>
</dbReference>
<evidence type="ECO:0000313" key="10">
    <source>
        <dbReference type="Proteomes" id="UP000029839"/>
    </source>
</evidence>
<keyword evidence="2" id="KW-0723">Serine/threonine-protein kinase</keyword>
<dbReference type="InterPro" id="IPR000719">
    <property type="entry name" value="Prot_kinase_dom"/>
</dbReference>
<evidence type="ECO:0000256" key="5">
    <source>
        <dbReference type="ARBA" id="ARBA00022777"/>
    </source>
</evidence>
<evidence type="ECO:0000256" key="1">
    <source>
        <dbReference type="ARBA" id="ARBA00012513"/>
    </source>
</evidence>
<evidence type="ECO:0000256" key="2">
    <source>
        <dbReference type="ARBA" id="ARBA00022527"/>
    </source>
</evidence>
<sequence>MCLDGHGTRWVVSVVRLRSAVQRERLVDRAGRLASVSVAVTSLPTVLGLLELPDDLVALVRHEVPGTDLLTVDEGRGRWRAAEVVGVMSAVAEALDALHAVGLVHGDVSAGNVVVTPDGGAVLVDLGWGDDAHELGTPAAAAPERVRGATRATDVHALASVGLDLLRHGRGVPDPSDAAVGDGSDDADASRVREVLREAAAPDPGRRPSAGALAAA</sequence>
<dbReference type="Gene3D" id="1.10.510.10">
    <property type="entry name" value="Transferase(Phosphotransferase) domain 1"/>
    <property type="match status" value="1"/>
</dbReference>
<reference evidence="9 10" key="1">
    <citation type="submission" date="2013-08" db="EMBL/GenBank/DDBJ databases">
        <title>Genome sequencing of Cellulomonas carbonis T26.</title>
        <authorList>
            <person name="Chen F."/>
            <person name="Li Y."/>
            <person name="Wang G."/>
        </authorList>
    </citation>
    <scope>NUCLEOTIDE SEQUENCE [LARGE SCALE GENOMIC DNA]</scope>
    <source>
        <strain evidence="9 10">T26</strain>
    </source>
</reference>
<evidence type="ECO:0000259" key="8">
    <source>
        <dbReference type="PROSITE" id="PS50011"/>
    </source>
</evidence>
<dbReference type="PROSITE" id="PS00109">
    <property type="entry name" value="PROTEIN_KINASE_TYR"/>
    <property type="match status" value="1"/>
</dbReference>
<dbReference type="SMART" id="SM00220">
    <property type="entry name" value="S_TKc"/>
    <property type="match status" value="1"/>
</dbReference>
<keyword evidence="5" id="KW-0418">Kinase</keyword>
<feature type="non-terminal residue" evidence="9">
    <location>
        <position position="216"/>
    </location>
</feature>
<evidence type="ECO:0000256" key="7">
    <source>
        <dbReference type="SAM" id="MobiDB-lite"/>
    </source>
</evidence>
<dbReference type="GO" id="GO:0004674">
    <property type="term" value="F:protein serine/threonine kinase activity"/>
    <property type="evidence" value="ECO:0007669"/>
    <property type="project" value="UniProtKB-KW"/>
</dbReference>
<accession>A0A0A0BQQ5</accession>
<organism evidence="9 10">
    <name type="scientific">Cellulomonas carbonis T26</name>
    <dbReference type="NCBI Taxonomy" id="947969"/>
    <lineage>
        <taxon>Bacteria</taxon>
        <taxon>Bacillati</taxon>
        <taxon>Actinomycetota</taxon>
        <taxon>Actinomycetes</taxon>
        <taxon>Micrococcales</taxon>
        <taxon>Cellulomonadaceae</taxon>
        <taxon>Cellulomonas</taxon>
    </lineage>
</organism>
<dbReference type="Proteomes" id="UP000029839">
    <property type="component" value="Unassembled WGS sequence"/>
</dbReference>
<evidence type="ECO:0000256" key="3">
    <source>
        <dbReference type="ARBA" id="ARBA00022679"/>
    </source>
</evidence>
<gene>
    <name evidence="9" type="ORF">N868_13835</name>
</gene>
<feature type="region of interest" description="Disordered" evidence="7">
    <location>
        <begin position="170"/>
        <end position="216"/>
    </location>
</feature>
<evidence type="ECO:0000256" key="6">
    <source>
        <dbReference type="ARBA" id="ARBA00022840"/>
    </source>
</evidence>
<proteinExistence type="predicted"/>
<dbReference type="EC" id="2.7.11.1" evidence="1"/>
<dbReference type="AlphaFoldDB" id="A0A0A0BQQ5"/>
<keyword evidence="10" id="KW-1185">Reference proteome</keyword>
<dbReference type="PANTHER" id="PTHR43289:SF6">
    <property type="entry name" value="SERINE_THREONINE-PROTEIN KINASE NEKL-3"/>
    <property type="match status" value="1"/>
</dbReference>
<evidence type="ECO:0000313" key="9">
    <source>
        <dbReference type="EMBL" id="KGM10798.1"/>
    </source>
</evidence>
<evidence type="ECO:0000256" key="4">
    <source>
        <dbReference type="ARBA" id="ARBA00022741"/>
    </source>
</evidence>
<keyword evidence="6" id="KW-0067">ATP-binding</keyword>
<comment type="caution">
    <text evidence="9">The sequence shown here is derived from an EMBL/GenBank/DDBJ whole genome shotgun (WGS) entry which is preliminary data.</text>
</comment>
<dbReference type="EMBL" id="AXCY01000039">
    <property type="protein sequence ID" value="KGM10798.1"/>
    <property type="molecule type" value="Genomic_DNA"/>
</dbReference>
<protein>
    <recommendedName>
        <fullName evidence="1">non-specific serine/threonine protein kinase</fullName>
        <ecNumber evidence="1">2.7.11.1</ecNumber>
    </recommendedName>
</protein>
<reference evidence="9 10" key="2">
    <citation type="journal article" date="2015" name="Stand. Genomic Sci.">
        <title>Draft genome sequence of Cellulomonas carbonis T26(T) and comparative analysis of six Cellulomonas genomes.</title>
        <authorList>
            <person name="Zhuang W."/>
            <person name="Zhang S."/>
            <person name="Xia X."/>
            <person name="Wang G."/>
        </authorList>
    </citation>
    <scope>NUCLEOTIDE SEQUENCE [LARGE SCALE GENOMIC DNA]</scope>
    <source>
        <strain evidence="9 10">T26</strain>
    </source>
</reference>
<feature type="compositionally biased region" description="Basic and acidic residues" evidence="7">
    <location>
        <begin position="188"/>
        <end position="197"/>
    </location>
</feature>
<dbReference type="GO" id="GO:0005524">
    <property type="term" value="F:ATP binding"/>
    <property type="evidence" value="ECO:0007669"/>
    <property type="project" value="UniProtKB-KW"/>
</dbReference>
<keyword evidence="3" id="KW-0808">Transferase</keyword>
<feature type="domain" description="Protein kinase" evidence="8">
    <location>
        <begin position="1"/>
        <end position="216"/>
    </location>
</feature>
<name>A0A0A0BQQ5_9CELL</name>